<keyword evidence="5" id="KW-0285">Flavoprotein</keyword>
<evidence type="ECO:0000256" key="2">
    <source>
        <dbReference type="ARBA" id="ARBA00004141"/>
    </source>
</evidence>
<sequence length="438" mass="50201">MEHTPAPYAPRSVYGYALYIGSNMLFVLFLIWAVIPDQILYTLGLTYWPSKYWAVAIPIWALTALATFAFIIYPAVNLSMTPDINDIATITDKHSCSKKETIPGGISPVYDIPITEVCRKLYLTKKKHKIRDQGIDNECDNNTNYFLFTNIKCQMIDLRKTLKDIINTNAISCSFEIMRVKNNDFYQRFFAEVNKYHPSFYTLTWHIKNDMKDYLSLDVFNALPNNTLLHLIANNLTPTDVKIILKKALERDIRNIFVLRGDSTKSNGEFPHAVDLVRFIRNQFDDIFCICVAGYPEMHPESSSKEMDLIYLKEKIDAGADFIITQIVFEANIFIKFVNDCKKIGINVPIIPGIFPILNYMCLQKMAKICNIKVPKIILNTLECIKDNNEKVHNYAVEIATNIIKEIIASKTTCGFHFFTLNKPSLSLEICDKLGIFC</sequence>
<keyword evidence="15" id="KW-1185">Reference proteome</keyword>
<dbReference type="Pfam" id="PF02219">
    <property type="entry name" value="MTHFR"/>
    <property type="match status" value="1"/>
</dbReference>
<proteinExistence type="inferred from homology"/>
<comment type="subcellular location">
    <subcellularLocation>
        <location evidence="2">Membrane</location>
        <topology evidence="2">Multi-pass membrane protein</topology>
    </subcellularLocation>
</comment>
<comment type="cofactor">
    <cofactor evidence="1">
        <name>FAD</name>
        <dbReference type="ChEBI" id="CHEBI:57692"/>
    </cofactor>
</comment>
<evidence type="ECO:0000256" key="7">
    <source>
        <dbReference type="ARBA" id="ARBA00022827"/>
    </source>
</evidence>
<dbReference type="CDD" id="cd00537">
    <property type="entry name" value="MTHFR"/>
    <property type="match status" value="1"/>
</dbReference>
<protein>
    <recommendedName>
        <fullName evidence="13">PIG-P domain-containing protein</fullName>
    </recommendedName>
</protein>
<dbReference type="EMBL" id="WNWW01000462">
    <property type="protein sequence ID" value="KAF3424495.1"/>
    <property type="molecule type" value="Genomic_DNA"/>
</dbReference>
<name>A0A833VTF1_9HYME</name>
<dbReference type="UniPathway" id="UPA00193"/>
<organism evidence="14 15">
    <name type="scientific">Frieseomelitta varia</name>
    <dbReference type="NCBI Taxonomy" id="561572"/>
    <lineage>
        <taxon>Eukaryota</taxon>
        <taxon>Metazoa</taxon>
        <taxon>Ecdysozoa</taxon>
        <taxon>Arthropoda</taxon>
        <taxon>Hexapoda</taxon>
        <taxon>Insecta</taxon>
        <taxon>Pterygota</taxon>
        <taxon>Neoptera</taxon>
        <taxon>Endopterygota</taxon>
        <taxon>Hymenoptera</taxon>
        <taxon>Apocrita</taxon>
        <taxon>Aculeata</taxon>
        <taxon>Apoidea</taxon>
        <taxon>Anthophila</taxon>
        <taxon>Apidae</taxon>
        <taxon>Frieseomelitta</taxon>
    </lineage>
</organism>
<comment type="caution">
    <text evidence="14">The sequence shown here is derived from an EMBL/GenBank/DDBJ whole genome shotgun (WGS) entry which is preliminary data.</text>
</comment>
<dbReference type="AlphaFoldDB" id="A0A833VTF1"/>
<dbReference type="PANTHER" id="PTHR45754">
    <property type="entry name" value="METHYLENETETRAHYDROFOLATE REDUCTASE"/>
    <property type="match status" value="1"/>
</dbReference>
<evidence type="ECO:0000256" key="3">
    <source>
        <dbReference type="ARBA" id="ARBA00004777"/>
    </source>
</evidence>
<evidence type="ECO:0000313" key="14">
    <source>
        <dbReference type="EMBL" id="KAF3424495.1"/>
    </source>
</evidence>
<keyword evidence="6 12" id="KW-0812">Transmembrane</keyword>
<dbReference type="GO" id="GO:0009086">
    <property type="term" value="P:methionine biosynthetic process"/>
    <property type="evidence" value="ECO:0007669"/>
    <property type="project" value="TreeGrafter"/>
</dbReference>
<dbReference type="GO" id="GO:0035999">
    <property type="term" value="P:tetrahydrofolate interconversion"/>
    <property type="evidence" value="ECO:0007669"/>
    <property type="project" value="UniProtKB-UniPathway"/>
</dbReference>
<comment type="pathway">
    <text evidence="3 11">One-carbon metabolism; tetrahydrofolate interconversion.</text>
</comment>
<evidence type="ECO:0000256" key="4">
    <source>
        <dbReference type="ARBA" id="ARBA00006743"/>
    </source>
</evidence>
<evidence type="ECO:0000259" key="13">
    <source>
        <dbReference type="Pfam" id="PF08510"/>
    </source>
</evidence>
<evidence type="ECO:0000256" key="12">
    <source>
        <dbReference type="SAM" id="Phobius"/>
    </source>
</evidence>
<evidence type="ECO:0000256" key="5">
    <source>
        <dbReference type="ARBA" id="ARBA00022630"/>
    </source>
</evidence>
<evidence type="ECO:0000256" key="6">
    <source>
        <dbReference type="ARBA" id="ARBA00022692"/>
    </source>
</evidence>
<gene>
    <name evidence="14" type="ORF">E2986_09249</name>
</gene>
<dbReference type="InterPro" id="IPR003171">
    <property type="entry name" value="Mehydrof_redctse-like"/>
</dbReference>
<dbReference type="InterPro" id="IPR013717">
    <property type="entry name" value="PIG-P"/>
</dbReference>
<evidence type="ECO:0000256" key="11">
    <source>
        <dbReference type="RuleBase" id="RU004254"/>
    </source>
</evidence>
<dbReference type="Proteomes" id="UP000655588">
    <property type="component" value="Unassembled WGS sequence"/>
</dbReference>
<keyword evidence="10 12" id="KW-0472">Membrane</keyword>
<dbReference type="InterPro" id="IPR029041">
    <property type="entry name" value="FAD-linked_oxidoreductase-like"/>
</dbReference>
<keyword evidence="7" id="KW-0274">FAD</keyword>
<dbReference type="GO" id="GO:0071949">
    <property type="term" value="F:FAD binding"/>
    <property type="evidence" value="ECO:0007669"/>
    <property type="project" value="TreeGrafter"/>
</dbReference>
<keyword evidence="8 12" id="KW-1133">Transmembrane helix</keyword>
<keyword evidence="9" id="KW-0560">Oxidoreductase</keyword>
<dbReference type="Pfam" id="PF08510">
    <property type="entry name" value="PIG-P"/>
    <property type="match status" value="1"/>
</dbReference>
<accession>A0A833VTF1</accession>
<dbReference type="GO" id="GO:0016020">
    <property type="term" value="C:membrane"/>
    <property type="evidence" value="ECO:0007669"/>
    <property type="project" value="UniProtKB-SubCell"/>
</dbReference>
<dbReference type="PANTHER" id="PTHR45754:SF3">
    <property type="entry name" value="METHYLENETETRAHYDROFOLATE REDUCTASE (NADPH)"/>
    <property type="match status" value="1"/>
</dbReference>
<evidence type="ECO:0000256" key="1">
    <source>
        <dbReference type="ARBA" id="ARBA00001974"/>
    </source>
</evidence>
<feature type="transmembrane region" description="Helical" evidence="12">
    <location>
        <begin position="55"/>
        <end position="76"/>
    </location>
</feature>
<evidence type="ECO:0000256" key="8">
    <source>
        <dbReference type="ARBA" id="ARBA00022989"/>
    </source>
</evidence>
<dbReference type="GO" id="GO:0004489">
    <property type="term" value="F:methylenetetrahydrofolate reductase [NAD(P)H] activity"/>
    <property type="evidence" value="ECO:0007669"/>
    <property type="project" value="InterPro"/>
</dbReference>
<feature type="transmembrane region" description="Helical" evidence="12">
    <location>
        <begin position="12"/>
        <end position="35"/>
    </location>
</feature>
<dbReference type="Gene3D" id="3.20.20.220">
    <property type="match status" value="1"/>
</dbReference>
<dbReference type="SUPFAM" id="SSF51730">
    <property type="entry name" value="FAD-linked oxidoreductase"/>
    <property type="match status" value="1"/>
</dbReference>
<evidence type="ECO:0000313" key="15">
    <source>
        <dbReference type="Proteomes" id="UP000655588"/>
    </source>
</evidence>
<reference evidence="14" key="1">
    <citation type="submission" date="2019-11" db="EMBL/GenBank/DDBJ databases">
        <title>The nuclear and mitochondrial genomes of Frieseomelitta varia - a highly eusocial stingless bee (Meliponini) with a permanently sterile worker caste.</title>
        <authorList>
            <person name="Freitas F.C.P."/>
            <person name="Lourenco A.P."/>
            <person name="Nunes F.M.F."/>
            <person name="Paschoal A.R."/>
            <person name="Abreu F.C.P."/>
            <person name="Barbin F.O."/>
            <person name="Bataglia L."/>
            <person name="Cardoso-Junior C.A.M."/>
            <person name="Cervoni M.S."/>
            <person name="Silva S.R."/>
            <person name="Dalarmi F."/>
            <person name="Del Lama M.A."/>
            <person name="Depintor T.S."/>
            <person name="Ferreira K.M."/>
            <person name="Goria P.S."/>
            <person name="Jaskot M.C."/>
            <person name="Lago D.C."/>
            <person name="Luna-Lucena D."/>
            <person name="Moda L.M."/>
            <person name="Nascimento L."/>
            <person name="Pedrino M."/>
            <person name="Rabico F.O."/>
            <person name="Sanches F.C."/>
            <person name="Santos D.E."/>
            <person name="Santos C.G."/>
            <person name="Vieira J."/>
            <person name="Lopes T.F."/>
            <person name="Barchuk A.R."/>
            <person name="Hartfelder K."/>
            <person name="Simoes Z.L.P."/>
            <person name="Bitondi M.M.G."/>
            <person name="Pinheiro D.G."/>
        </authorList>
    </citation>
    <scope>NUCLEOTIDE SEQUENCE</scope>
    <source>
        <strain evidence="14">USP_RPSP 00005682</strain>
        <tissue evidence="14">Whole individual</tissue>
    </source>
</reference>
<evidence type="ECO:0000256" key="10">
    <source>
        <dbReference type="ARBA" id="ARBA00023136"/>
    </source>
</evidence>
<feature type="domain" description="PIG-P" evidence="13">
    <location>
        <begin position="11"/>
        <end position="122"/>
    </location>
</feature>
<evidence type="ECO:0000256" key="9">
    <source>
        <dbReference type="ARBA" id="ARBA00023002"/>
    </source>
</evidence>
<dbReference type="GO" id="GO:0005829">
    <property type="term" value="C:cytosol"/>
    <property type="evidence" value="ECO:0007669"/>
    <property type="project" value="TreeGrafter"/>
</dbReference>
<comment type="similarity">
    <text evidence="4">Belongs to the methylenetetrahydrofolate reductase family.</text>
</comment>